<evidence type="ECO:0000256" key="4">
    <source>
        <dbReference type="ARBA" id="ARBA00022692"/>
    </source>
</evidence>
<evidence type="ECO:0000256" key="2">
    <source>
        <dbReference type="ARBA" id="ARBA00007556"/>
    </source>
</evidence>
<gene>
    <name evidence="8" type="ORF">HKN21_16735</name>
</gene>
<keyword evidence="4 7" id="KW-0812">Transmembrane</keyword>
<dbReference type="AlphaFoldDB" id="A0A7Y2EEJ7"/>
<keyword evidence="5 7" id="KW-1133">Transmembrane helix</keyword>
<comment type="similarity">
    <text evidence="2 7">Belongs to the MlaE permease family.</text>
</comment>
<name>A0A7Y2EEJ7_UNCEI</name>
<sequence length="266" mass="28265">MRGLTAPFAATGEQVINMVAGSGRLAIFLGRLAREIPPGLRYVHLFFEQCVQIGLASLPLVLITSLFVGGVAALQSAYQFKGYVPLIYVGTVISKSVFIELGPVLTALVVGGRVGAALAAEIGTMRVTEQIDALETLAIRPMRYLVVPRFIAAIFMLPMLTVFANTIAVLGGMVVAVNRVGISSVTFQRGMKLLFDVNDIYGGLIKAFVFGAIIALSGCYYGFQTRGGAEGVGESTKKAVVASCVGILVLDYFLAEVIFQLLFGAR</sequence>
<evidence type="ECO:0000313" key="9">
    <source>
        <dbReference type="Proteomes" id="UP000547674"/>
    </source>
</evidence>
<dbReference type="Pfam" id="PF02405">
    <property type="entry name" value="MlaE"/>
    <property type="match status" value="1"/>
</dbReference>
<protein>
    <submittedName>
        <fullName evidence="8">ABC transporter permease</fullName>
    </submittedName>
</protein>
<evidence type="ECO:0000256" key="3">
    <source>
        <dbReference type="ARBA" id="ARBA00022448"/>
    </source>
</evidence>
<feature type="transmembrane region" description="Helical" evidence="7">
    <location>
        <begin position="86"/>
        <end position="110"/>
    </location>
</feature>
<proteinExistence type="inferred from homology"/>
<feature type="transmembrane region" description="Helical" evidence="7">
    <location>
        <begin position="53"/>
        <end position="74"/>
    </location>
</feature>
<dbReference type="EMBL" id="JABDJR010000673">
    <property type="protein sequence ID" value="NNF08409.1"/>
    <property type="molecule type" value="Genomic_DNA"/>
</dbReference>
<dbReference type="InterPro" id="IPR030802">
    <property type="entry name" value="Permease_MalE"/>
</dbReference>
<dbReference type="Proteomes" id="UP000547674">
    <property type="component" value="Unassembled WGS sequence"/>
</dbReference>
<keyword evidence="3" id="KW-0813">Transport</keyword>
<organism evidence="8 9">
    <name type="scientific">Eiseniibacteriota bacterium</name>
    <dbReference type="NCBI Taxonomy" id="2212470"/>
    <lineage>
        <taxon>Bacteria</taxon>
        <taxon>Candidatus Eiseniibacteriota</taxon>
    </lineage>
</organism>
<keyword evidence="6 7" id="KW-0472">Membrane</keyword>
<feature type="transmembrane region" description="Helical" evidence="7">
    <location>
        <begin position="200"/>
        <end position="223"/>
    </location>
</feature>
<comment type="caution">
    <text evidence="8">The sequence shown here is derived from an EMBL/GenBank/DDBJ whole genome shotgun (WGS) entry which is preliminary data.</text>
</comment>
<evidence type="ECO:0000256" key="7">
    <source>
        <dbReference type="RuleBase" id="RU362044"/>
    </source>
</evidence>
<evidence type="ECO:0000256" key="6">
    <source>
        <dbReference type="ARBA" id="ARBA00023136"/>
    </source>
</evidence>
<feature type="transmembrane region" description="Helical" evidence="7">
    <location>
        <begin position="239"/>
        <end position="263"/>
    </location>
</feature>
<dbReference type="PANTHER" id="PTHR30188:SF4">
    <property type="entry name" value="PROTEIN TRIGALACTOSYLDIACYLGLYCEROL 1, CHLOROPLASTIC"/>
    <property type="match status" value="1"/>
</dbReference>
<comment type="subcellular location">
    <subcellularLocation>
        <location evidence="1">Membrane</location>
        <topology evidence="1">Multi-pass membrane protein</topology>
    </subcellularLocation>
</comment>
<evidence type="ECO:0000256" key="1">
    <source>
        <dbReference type="ARBA" id="ARBA00004141"/>
    </source>
</evidence>
<feature type="transmembrane region" description="Helical" evidence="7">
    <location>
        <begin position="150"/>
        <end position="180"/>
    </location>
</feature>
<evidence type="ECO:0000313" key="8">
    <source>
        <dbReference type="EMBL" id="NNF08409.1"/>
    </source>
</evidence>
<dbReference type="InterPro" id="IPR003453">
    <property type="entry name" value="ABC_MlaE_roteobac"/>
</dbReference>
<reference evidence="8 9" key="1">
    <citation type="submission" date="2020-03" db="EMBL/GenBank/DDBJ databases">
        <title>Metabolic flexibility allows generalist bacteria to become dominant in a frequently disturbed ecosystem.</title>
        <authorList>
            <person name="Chen Y.-J."/>
            <person name="Leung P.M."/>
            <person name="Bay S.K."/>
            <person name="Hugenholtz P."/>
            <person name="Kessler A.J."/>
            <person name="Shelley G."/>
            <person name="Waite D.W."/>
            <person name="Cook P.L."/>
            <person name="Greening C."/>
        </authorList>
    </citation>
    <scope>NUCLEOTIDE SEQUENCE [LARGE SCALE GENOMIC DNA]</scope>
    <source>
        <strain evidence="8">SS_bin_28</strain>
    </source>
</reference>
<accession>A0A7Y2EEJ7</accession>
<dbReference type="NCBIfam" id="TIGR00056">
    <property type="entry name" value="MlaE family lipid ABC transporter permease subunit"/>
    <property type="match status" value="1"/>
</dbReference>
<dbReference type="GO" id="GO:0005548">
    <property type="term" value="F:phospholipid transporter activity"/>
    <property type="evidence" value="ECO:0007669"/>
    <property type="project" value="TreeGrafter"/>
</dbReference>
<evidence type="ECO:0000256" key="5">
    <source>
        <dbReference type="ARBA" id="ARBA00022989"/>
    </source>
</evidence>
<dbReference type="GO" id="GO:0043190">
    <property type="term" value="C:ATP-binding cassette (ABC) transporter complex"/>
    <property type="evidence" value="ECO:0007669"/>
    <property type="project" value="InterPro"/>
</dbReference>
<dbReference type="PANTHER" id="PTHR30188">
    <property type="entry name" value="ABC TRANSPORTER PERMEASE PROTEIN-RELATED"/>
    <property type="match status" value="1"/>
</dbReference>